<proteinExistence type="predicted"/>
<feature type="compositionally biased region" description="Polar residues" evidence="1">
    <location>
        <begin position="140"/>
        <end position="151"/>
    </location>
</feature>
<dbReference type="Proteomes" id="UP000256381">
    <property type="component" value="Unassembled WGS sequence"/>
</dbReference>
<feature type="region of interest" description="Disordered" evidence="1">
    <location>
        <begin position="86"/>
        <end position="151"/>
    </location>
</feature>
<evidence type="ECO:0000313" key="3">
    <source>
        <dbReference type="Proteomes" id="UP000256381"/>
    </source>
</evidence>
<accession>A0ABD7HBN4</accession>
<reference evidence="2 3" key="1">
    <citation type="journal article" date="2017" name="N. Engl. J. Med.">
        <title>Transmission of Extensively Drug-Resistant Tuberculosis in South Africa.</title>
        <authorList>
            <person name="Shah N.S."/>
            <person name="Auld S.C."/>
            <person name="Brust J.C."/>
            <person name="Mathema B."/>
            <person name="Ismail N."/>
            <person name="Moodley P."/>
            <person name="Mlisana K."/>
            <person name="Allana S."/>
            <person name="Campbell A."/>
            <person name="Mthiyane T."/>
            <person name="Morris N."/>
            <person name="Mpangase P."/>
            <person name="van der Meulen H."/>
            <person name="Omar S.V."/>
            <person name="Brown T.S."/>
            <person name="Narechania A."/>
            <person name="Shaskina E."/>
            <person name="Kapwata T."/>
            <person name="Kreiswirth B."/>
            <person name="Gandhi N.R."/>
        </authorList>
    </citation>
    <scope>NUCLEOTIDE SEQUENCE [LARGE SCALE GENOMIC DNA]</scope>
    <source>
        <strain evidence="2 3">32301_S10</strain>
    </source>
</reference>
<comment type="caution">
    <text evidence="2">The sequence shown here is derived from an EMBL/GenBank/DDBJ whole genome shotgun (WGS) entry which is preliminary data.</text>
</comment>
<name>A0ABD7HBN4_MYCTX</name>
<organism evidence="2 3">
    <name type="scientific">Mycobacterium tuberculosis</name>
    <dbReference type="NCBI Taxonomy" id="1773"/>
    <lineage>
        <taxon>Bacteria</taxon>
        <taxon>Bacillati</taxon>
        <taxon>Actinomycetota</taxon>
        <taxon>Actinomycetes</taxon>
        <taxon>Mycobacteriales</taxon>
        <taxon>Mycobacteriaceae</taxon>
        <taxon>Mycobacterium</taxon>
        <taxon>Mycobacterium tuberculosis complex</taxon>
    </lineage>
</organism>
<dbReference type="AlphaFoldDB" id="A0ABD7HBN4"/>
<evidence type="ECO:0000256" key="1">
    <source>
        <dbReference type="SAM" id="MobiDB-lite"/>
    </source>
</evidence>
<evidence type="ECO:0000313" key="2">
    <source>
        <dbReference type="EMBL" id="REQ54084.1"/>
    </source>
</evidence>
<feature type="compositionally biased region" description="Basic and acidic residues" evidence="1">
    <location>
        <begin position="118"/>
        <end position="134"/>
    </location>
</feature>
<sequence>PALPGLPSIPNLFPGLPGLGDLLPGVGDLGKLPTWTELAALPDFLGGFAGLPSLGFGNLLSFASLPTVGQVTATMGQLQQLVAAGGGPSQLASMGSQQAQLISSQAQQGGQQHATLVSDKKEDEEGVAEAERAPIDAGTAASQRGQEGTVL</sequence>
<protein>
    <submittedName>
        <fullName evidence="2">Type VII secretion system ESX-1 associated protein EspE</fullName>
    </submittedName>
</protein>
<feature type="compositionally biased region" description="Low complexity" evidence="1">
    <location>
        <begin position="95"/>
        <end position="114"/>
    </location>
</feature>
<dbReference type="EMBL" id="QTBD01000108">
    <property type="protein sequence ID" value="REQ54084.1"/>
    <property type="molecule type" value="Genomic_DNA"/>
</dbReference>
<feature type="non-terminal residue" evidence="2">
    <location>
        <position position="1"/>
    </location>
</feature>
<gene>
    <name evidence="2" type="primary">espE</name>
    <name evidence="2" type="ORF">DSJ38_07205</name>
</gene>